<name>A0A2R6RPV4_9APHY</name>
<dbReference type="GO" id="GO:0110155">
    <property type="term" value="P:NAD-cap decapping"/>
    <property type="evidence" value="ECO:0007669"/>
    <property type="project" value="TreeGrafter"/>
</dbReference>
<dbReference type="Pfam" id="PF08652">
    <property type="entry name" value="RAI1"/>
    <property type="match status" value="1"/>
</dbReference>
<comment type="similarity">
    <text evidence="2 6">Belongs to the DXO/Dom3Z family.</text>
</comment>
<keyword evidence="6" id="KW-0539">Nucleus</keyword>
<dbReference type="OrthoDB" id="5853397at2759"/>
<comment type="caution">
    <text evidence="8">The sequence shown here is derived from an EMBL/GenBank/DDBJ whole genome shotgun (WGS) entry which is preliminary data.</text>
</comment>
<keyword evidence="6" id="KW-0479">Metal-binding</keyword>
<keyword evidence="6" id="KW-0694">RNA-binding</keyword>
<gene>
    <name evidence="8" type="ORF">PHLCEN_2v2165</name>
</gene>
<protein>
    <recommendedName>
        <fullName evidence="6">Decapping nuclease</fullName>
        <ecNumber evidence="6">3.6.1.-</ecNumber>
    </recommendedName>
</protein>
<dbReference type="AlphaFoldDB" id="A0A2R6RPV4"/>
<dbReference type="PANTHER" id="PTHR12395">
    <property type="entry name" value="DOM-3 RELATED"/>
    <property type="match status" value="1"/>
</dbReference>
<evidence type="ECO:0000259" key="7">
    <source>
        <dbReference type="Pfam" id="PF08652"/>
    </source>
</evidence>
<comment type="subcellular location">
    <subcellularLocation>
        <location evidence="6">Nucleus</location>
    </subcellularLocation>
</comment>
<evidence type="ECO:0000313" key="8">
    <source>
        <dbReference type="EMBL" id="PSS32058.1"/>
    </source>
</evidence>
<dbReference type="GO" id="GO:0000166">
    <property type="term" value="F:nucleotide binding"/>
    <property type="evidence" value="ECO:0007669"/>
    <property type="project" value="UniProtKB-KW"/>
</dbReference>
<dbReference type="GO" id="GO:0005829">
    <property type="term" value="C:cytosol"/>
    <property type="evidence" value="ECO:0007669"/>
    <property type="project" value="TreeGrafter"/>
</dbReference>
<keyword evidence="9" id="KW-1185">Reference proteome</keyword>
<keyword evidence="6" id="KW-0378">Hydrolase</keyword>
<comment type="catalytic activity">
    <reaction evidence="3">
        <text>a 5'-end (N(7)-methyl 5'-triphosphoguanosine)-ribonucleoside-ribonucleotide in mRNA + H2O = a (N(7)-methyl 5'-triphosphoguanosine)-nucleoside + a 5'-end phospho-ribonucleoside in mRNA + H(+)</text>
        <dbReference type="Rhea" id="RHEA:66928"/>
        <dbReference type="Rhea" id="RHEA-COMP:15692"/>
        <dbReference type="Rhea" id="RHEA-COMP:17313"/>
        <dbReference type="ChEBI" id="CHEBI:15377"/>
        <dbReference type="ChEBI" id="CHEBI:15378"/>
        <dbReference type="ChEBI" id="CHEBI:138282"/>
        <dbReference type="ChEBI" id="CHEBI:172876"/>
        <dbReference type="ChEBI" id="CHEBI:172877"/>
    </reaction>
    <physiologicalReaction direction="left-to-right" evidence="3">
        <dbReference type="Rhea" id="RHEA:66929"/>
    </physiologicalReaction>
</comment>
<comment type="function">
    <text evidence="6">Decapping enzyme for NAD-capped RNAs: specifically hydrolyzes the nicotinamide adenine dinucleotide (NAD) cap from a subset of RNAs by removing the entire NAD moiety from the 5'-end of an NAD-capped RNA.</text>
</comment>
<keyword evidence="6" id="KW-0547">Nucleotide-binding</keyword>
<evidence type="ECO:0000256" key="2">
    <source>
        <dbReference type="ARBA" id="ARBA00006562"/>
    </source>
</evidence>
<dbReference type="PANTHER" id="PTHR12395:SF9">
    <property type="entry name" value="DECAPPING AND EXORIBONUCLEASE PROTEIN"/>
    <property type="match status" value="1"/>
</dbReference>
<reference evidence="8 9" key="1">
    <citation type="submission" date="2018-02" db="EMBL/GenBank/DDBJ databases">
        <title>Genome sequence of the basidiomycete white-rot fungus Phlebia centrifuga.</title>
        <authorList>
            <person name="Granchi Z."/>
            <person name="Peng M."/>
            <person name="de Vries R.P."/>
            <person name="Hilden K."/>
            <person name="Makela M.R."/>
            <person name="Grigoriev I."/>
            <person name="Riley R."/>
        </authorList>
    </citation>
    <scope>NUCLEOTIDE SEQUENCE [LARGE SCALE GENOMIC DNA]</scope>
    <source>
        <strain evidence="8 9">FBCC195</strain>
    </source>
</reference>
<dbReference type="GO" id="GO:0046872">
    <property type="term" value="F:metal ion binding"/>
    <property type="evidence" value="ECO:0007669"/>
    <property type="project" value="UniProtKB-KW"/>
</dbReference>
<evidence type="ECO:0000256" key="4">
    <source>
        <dbReference type="ARBA" id="ARBA00044692"/>
    </source>
</evidence>
<evidence type="ECO:0000256" key="1">
    <source>
        <dbReference type="ARBA" id="ARBA00001968"/>
    </source>
</evidence>
<dbReference type="EC" id="3.6.1.-" evidence="6"/>
<dbReference type="GO" id="GO:0004518">
    <property type="term" value="F:nuclease activity"/>
    <property type="evidence" value="ECO:0007669"/>
    <property type="project" value="UniProtKB-KW"/>
</dbReference>
<dbReference type="GO" id="GO:0034353">
    <property type="term" value="F:mRNA 5'-diphosphatase activity"/>
    <property type="evidence" value="ECO:0007669"/>
    <property type="project" value="TreeGrafter"/>
</dbReference>
<dbReference type="GO" id="GO:0005634">
    <property type="term" value="C:nucleus"/>
    <property type="evidence" value="ECO:0007669"/>
    <property type="project" value="UniProtKB-SubCell"/>
</dbReference>
<sequence>MTPHHRLQSYYGYSFESYCTSSSPNGQESQIEATQHAKGWGGDVDTNVQWCSIVKTKLGNDRLVIGGEVDCVREKYTGKPDTFVELKTSLTIRNSQDEARFEKKLLKFYFQSFLLGVPEIVVGFRKPSGQLTTLQSFQTIQLPRLVRGKPGAWDPSICLAWGEEFITFIKSIVSSQSAPAEDLSSPDSKVWRVKFTPGLGVSVYLLDEAGVKEVEAGEERIGFLPAWYLDDLKAKPAQPIRPTSTPTVRPDLPSVVQGWQI</sequence>
<proteinExistence type="inferred from homology"/>
<comment type="cofactor">
    <cofactor evidence="1 6">
        <name>a divalent metal cation</name>
        <dbReference type="ChEBI" id="CHEBI:60240"/>
    </cofactor>
</comment>
<dbReference type="InterPro" id="IPR013961">
    <property type="entry name" value="RAI1"/>
</dbReference>
<comment type="catalytic activity">
    <reaction evidence="5">
        <text>a 5'-end NAD(+)-phospho-ribonucleoside in mRNA + H2O = a 5'-end phospho-ribonucleoside in mRNA + NAD(+) + H(+)</text>
        <dbReference type="Rhea" id="RHEA:60880"/>
        <dbReference type="Rhea" id="RHEA-COMP:15692"/>
        <dbReference type="Rhea" id="RHEA-COMP:15698"/>
        <dbReference type="ChEBI" id="CHEBI:15377"/>
        <dbReference type="ChEBI" id="CHEBI:15378"/>
        <dbReference type="ChEBI" id="CHEBI:57540"/>
        <dbReference type="ChEBI" id="CHEBI:138282"/>
        <dbReference type="ChEBI" id="CHEBI:144029"/>
    </reaction>
    <physiologicalReaction direction="left-to-right" evidence="5">
        <dbReference type="Rhea" id="RHEA:60881"/>
    </physiologicalReaction>
</comment>
<evidence type="ECO:0000256" key="5">
    <source>
        <dbReference type="ARBA" id="ARBA00048124"/>
    </source>
</evidence>
<feature type="domain" description="RAI1-like" evidence="7">
    <location>
        <begin position="1"/>
        <end position="228"/>
    </location>
</feature>
<comment type="catalytic activity">
    <reaction evidence="4">
        <text>a 5'-end triphospho-ribonucleoside in mRNA + H2O = a 5'-end phospho-ribonucleoside in mRNA + diphosphate + H(+)</text>
        <dbReference type="Rhea" id="RHEA:78683"/>
        <dbReference type="Rhea" id="RHEA-COMP:15692"/>
        <dbReference type="Rhea" id="RHEA-COMP:17164"/>
        <dbReference type="ChEBI" id="CHEBI:15377"/>
        <dbReference type="ChEBI" id="CHEBI:15378"/>
        <dbReference type="ChEBI" id="CHEBI:33019"/>
        <dbReference type="ChEBI" id="CHEBI:138282"/>
        <dbReference type="ChEBI" id="CHEBI:167618"/>
    </reaction>
    <physiologicalReaction direction="left-to-right" evidence="4">
        <dbReference type="Rhea" id="RHEA:78684"/>
    </physiologicalReaction>
</comment>
<dbReference type="InterPro" id="IPR039039">
    <property type="entry name" value="RAI1-like_fam"/>
</dbReference>
<dbReference type="STRING" id="98765.A0A2R6RPV4"/>
<dbReference type="EMBL" id="MLYV02000201">
    <property type="protein sequence ID" value="PSS32058.1"/>
    <property type="molecule type" value="Genomic_DNA"/>
</dbReference>
<accession>A0A2R6RPV4</accession>
<dbReference type="GO" id="GO:0003723">
    <property type="term" value="F:RNA binding"/>
    <property type="evidence" value="ECO:0007669"/>
    <property type="project" value="UniProtKB-KW"/>
</dbReference>
<keyword evidence="6" id="KW-0540">Nuclease</keyword>
<dbReference type="GO" id="GO:0000956">
    <property type="term" value="P:nuclear-transcribed mRNA catabolic process"/>
    <property type="evidence" value="ECO:0007669"/>
    <property type="project" value="TreeGrafter"/>
</dbReference>
<evidence type="ECO:0000256" key="6">
    <source>
        <dbReference type="RuleBase" id="RU367113"/>
    </source>
</evidence>
<evidence type="ECO:0000313" key="9">
    <source>
        <dbReference type="Proteomes" id="UP000186601"/>
    </source>
</evidence>
<evidence type="ECO:0000256" key="3">
    <source>
        <dbReference type="ARBA" id="ARBA00044676"/>
    </source>
</evidence>
<organism evidence="8 9">
    <name type="scientific">Hermanssonia centrifuga</name>
    <dbReference type="NCBI Taxonomy" id="98765"/>
    <lineage>
        <taxon>Eukaryota</taxon>
        <taxon>Fungi</taxon>
        <taxon>Dikarya</taxon>
        <taxon>Basidiomycota</taxon>
        <taxon>Agaricomycotina</taxon>
        <taxon>Agaricomycetes</taxon>
        <taxon>Polyporales</taxon>
        <taxon>Meruliaceae</taxon>
        <taxon>Hermanssonia</taxon>
    </lineage>
</organism>
<dbReference type="Proteomes" id="UP000186601">
    <property type="component" value="Unassembled WGS sequence"/>
</dbReference>